<reference evidence="1 2" key="1">
    <citation type="submission" date="2018-07" db="EMBL/GenBank/DDBJ databases">
        <title>Motiliproteus coralliicola sp. nov., a bacterium isolated from Coral.</title>
        <authorList>
            <person name="Wang G."/>
        </authorList>
    </citation>
    <scope>NUCLEOTIDE SEQUENCE [LARGE SCALE GENOMIC DNA]</scope>
    <source>
        <strain evidence="1 2">C34</strain>
    </source>
</reference>
<dbReference type="PANTHER" id="PTHR47328:SF1">
    <property type="entry name" value="RUTC FAMILY PROTEIN YOAB"/>
    <property type="match status" value="1"/>
</dbReference>
<dbReference type="InterPro" id="IPR006175">
    <property type="entry name" value="YjgF/YER057c/UK114"/>
</dbReference>
<dbReference type="Gene3D" id="3.30.1330.40">
    <property type="entry name" value="RutC-like"/>
    <property type="match status" value="1"/>
</dbReference>
<dbReference type="Pfam" id="PF01042">
    <property type="entry name" value="Ribonuc_L-PSP"/>
    <property type="match status" value="1"/>
</dbReference>
<keyword evidence="2" id="KW-1185">Reference proteome</keyword>
<proteinExistence type="predicted"/>
<dbReference type="OrthoDB" id="6899345at2"/>
<dbReference type="SUPFAM" id="SSF55298">
    <property type="entry name" value="YjgF-like"/>
    <property type="match status" value="1"/>
</dbReference>
<dbReference type="EMBL" id="QQOH01000005">
    <property type="protein sequence ID" value="RDE18413.1"/>
    <property type="molecule type" value="Genomic_DNA"/>
</dbReference>
<protein>
    <submittedName>
        <fullName evidence="1">RidA family protein</fullName>
    </submittedName>
</protein>
<sequence length="119" mass="13184">MIERVRGQYIGRNRSSAYKDLVWTVATASDTSLPMEGQTRLALQTIDSNLAELGSDKTRIVSAQVYIADMAAKSEMDRVWKTWIGEDPDHWPQRACLGVALEGETLVEITVTAVRADAD</sequence>
<dbReference type="PANTHER" id="PTHR47328">
    <property type="match status" value="1"/>
</dbReference>
<gene>
    <name evidence="1" type="ORF">DV711_17335</name>
</gene>
<dbReference type="RefSeq" id="WP_114696990.1">
    <property type="nucleotide sequence ID" value="NZ_QQOH01000005.1"/>
</dbReference>
<dbReference type="Proteomes" id="UP000253769">
    <property type="component" value="Unassembled WGS sequence"/>
</dbReference>
<dbReference type="CDD" id="cd06150">
    <property type="entry name" value="YjgF_YER057c_UK114_like_2"/>
    <property type="match status" value="1"/>
</dbReference>
<name>A0A369WAT5_9GAMM</name>
<comment type="caution">
    <text evidence="1">The sequence shown here is derived from an EMBL/GenBank/DDBJ whole genome shotgun (WGS) entry which is preliminary data.</text>
</comment>
<evidence type="ECO:0000313" key="1">
    <source>
        <dbReference type="EMBL" id="RDE18413.1"/>
    </source>
</evidence>
<evidence type="ECO:0000313" key="2">
    <source>
        <dbReference type="Proteomes" id="UP000253769"/>
    </source>
</evidence>
<dbReference type="InterPro" id="IPR035959">
    <property type="entry name" value="RutC-like_sf"/>
</dbReference>
<dbReference type="AlphaFoldDB" id="A0A369WAT5"/>
<accession>A0A369WAT5</accession>
<organism evidence="1 2">
    <name type="scientific">Motiliproteus coralliicola</name>
    <dbReference type="NCBI Taxonomy" id="2283196"/>
    <lineage>
        <taxon>Bacteria</taxon>
        <taxon>Pseudomonadati</taxon>
        <taxon>Pseudomonadota</taxon>
        <taxon>Gammaproteobacteria</taxon>
        <taxon>Oceanospirillales</taxon>
        <taxon>Oceanospirillaceae</taxon>
        <taxon>Motiliproteus</taxon>
    </lineage>
</organism>
<dbReference type="InterPro" id="IPR035709">
    <property type="entry name" value="YoaB-like"/>
</dbReference>